<feature type="binding site" evidence="4">
    <location>
        <position position="376"/>
    </location>
    <ligand>
        <name>Fe cation</name>
        <dbReference type="ChEBI" id="CHEBI:24875"/>
    </ligand>
</feature>
<accession>A0A063Y3I5</accession>
<evidence type="ECO:0000256" key="3">
    <source>
        <dbReference type="ARBA" id="ARBA00022803"/>
    </source>
</evidence>
<feature type="binding site" evidence="4">
    <location>
        <position position="362"/>
    </location>
    <ligand>
        <name>Fe cation</name>
        <dbReference type="ChEBI" id="CHEBI:24875"/>
    </ligand>
</feature>
<dbReference type="GO" id="GO:0005506">
    <property type="term" value="F:iron ion binding"/>
    <property type="evidence" value="ECO:0007669"/>
    <property type="project" value="UniProtKB-UniRule"/>
</dbReference>
<dbReference type="Proteomes" id="UP000027318">
    <property type="component" value="Unassembled WGS sequence"/>
</dbReference>
<evidence type="ECO:0000256" key="2">
    <source>
        <dbReference type="ARBA" id="ARBA00022737"/>
    </source>
</evidence>
<dbReference type="NCBIfam" id="NF008757">
    <property type="entry name" value="PRK11788.1-5"/>
    <property type="match status" value="1"/>
</dbReference>
<comment type="similarity">
    <text evidence="4">Belongs to the LapB family.</text>
</comment>
<dbReference type="RefSeq" id="WP_036543665.1">
    <property type="nucleotide sequence ID" value="NZ_JMSZ01000015.1"/>
</dbReference>
<dbReference type="HAMAP" id="MF_00994">
    <property type="entry name" value="LPS_assembly_LapB"/>
    <property type="match status" value="1"/>
</dbReference>
<protein>
    <recommendedName>
        <fullName evidence="4">Lipopolysaccharide assembly protein B</fullName>
    </recommendedName>
</protein>
<dbReference type="Gene3D" id="1.25.40.10">
    <property type="entry name" value="Tetratricopeptide repeat domain"/>
    <property type="match status" value="2"/>
</dbReference>
<organism evidence="6 7">
    <name type="scientific">Nitrincola lacisaponensis</name>
    <dbReference type="NCBI Taxonomy" id="267850"/>
    <lineage>
        <taxon>Bacteria</taxon>
        <taxon>Pseudomonadati</taxon>
        <taxon>Pseudomonadota</taxon>
        <taxon>Gammaproteobacteria</taxon>
        <taxon>Oceanospirillales</taxon>
        <taxon>Oceanospirillaceae</taxon>
        <taxon>Nitrincola</taxon>
    </lineage>
</organism>
<keyword evidence="4" id="KW-0812">Transmembrane</keyword>
<dbReference type="InterPro" id="IPR051012">
    <property type="entry name" value="CellSynth/LPSAsmb/PSIAsmb"/>
</dbReference>
<dbReference type="OrthoDB" id="507476at2"/>
<keyword evidence="1 4" id="KW-0479">Metal-binding</keyword>
<keyword evidence="4" id="KW-0997">Cell inner membrane</keyword>
<dbReference type="InterPro" id="IPR011990">
    <property type="entry name" value="TPR-like_helical_dom_sf"/>
</dbReference>
<dbReference type="SUPFAM" id="SSF48452">
    <property type="entry name" value="TPR-like"/>
    <property type="match status" value="1"/>
</dbReference>
<keyword evidence="4" id="KW-0472">Membrane</keyword>
<feature type="binding site" evidence="4">
    <location>
        <position position="373"/>
    </location>
    <ligand>
        <name>Fe cation</name>
        <dbReference type="ChEBI" id="CHEBI:24875"/>
    </ligand>
</feature>
<comment type="caution">
    <text evidence="6">The sequence shown here is derived from an EMBL/GenBank/DDBJ whole genome shotgun (WGS) entry which is preliminary data.</text>
</comment>
<keyword evidence="4" id="KW-0408">Iron</keyword>
<dbReference type="Pfam" id="PF13174">
    <property type="entry name" value="TPR_6"/>
    <property type="match status" value="1"/>
</dbReference>
<name>A0A063Y3I5_9GAMM</name>
<dbReference type="Gene3D" id="1.20.58.2200">
    <property type="match status" value="1"/>
</dbReference>
<dbReference type="PANTHER" id="PTHR45586">
    <property type="entry name" value="TPR REPEAT-CONTAINING PROTEIN PA4667"/>
    <property type="match status" value="1"/>
</dbReference>
<comment type="function">
    <text evidence="4">Modulates cellular lipopolysaccharide (LPS) levels by regulating LpxC, which is involved in lipid A biosynthesis. May act by modulating the proteolytic activity of FtsH towards LpxC. May also coordinate assembly of proteins involved in LPS synthesis at the plasma membrane.</text>
</comment>
<keyword evidence="4" id="KW-1133">Transmembrane helix</keyword>
<reference evidence="6 7" key="1">
    <citation type="journal article" date="2005" name="Int. J. Syst. Evol. Microbiol.">
        <title>Nitrincola lacisaponensis gen. nov., sp. nov., a novel alkaliphilic bacterium isolated from an alkaline, saline lake.</title>
        <authorList>
            <person name="Dimitriu P.A."/>
            <person name="Shukla S.K."/>
            <person name="Conradt J."/>
            <person name="Marquez M.C."/>
            <person name="Ventosa A."/>
            <person name="Maglia A."/>
            <person name="Peyton B.M."/>
            <person name="Pinkart H.C."/>
            <person name="Mormile M.R."/>
        </authorList>
    </citation>
    <scope>NUCLEOTIDE SEQUENCE [LARGE SCALE GENOMIC DNA]</scope>
    <source>
        <strain evidence="6 7">4CA</strain>
    </source>
</reference>
<feature type="topological domain" description="Cytoplasmic" evidence="4">
    <location>
        <begin position="23"/>
        <end position="391"/>
    </location>
</feature>
<evidence type="ECO:0000256" key="1">
    <source>
        <dbReference type="ARBA" id="ARBA00022723"/>
    </source>
</evidence>
<dbReference type="GO" id="GO:0009898">
    <property type="term" value="C:cytoplasmic side of plasma membrane"/>
    <property type="evidence" value="ECO:0007669"/>
    <property type="project" value="UniProtKB-UniRule"/>
</dbReference>
<proteinExistence type="inferred from homology"/>
<gene>
    <name evidence="4" type="primary">lapB</name>
    <name evidence="6" type="ORF">ADINL_0517</name>
</gene>
<evidence type="ECO:0000313" key="7">
    <source>
        <dbReference type="Proteomes" id="UP000027318"/>
    </source>
</evidence>
<dbReference type="EMBL" id="JMSZ01000015">
    <property type="protein sequence ID" value="KDE40868.1"/>
    <property type="molecule type" value="Genomic_DNA"/>
</dbReference>
<evidence type="ECO:0000313" key="6">
    <source>
        <dbReference type="EMBL" id="KDE40868.1"/>
    </source>
</evidence>
<dbReference type="InterPro" id="IPR030865">
    <property type="entry name" value="LapB"/>
</dbReference>
<keyword evidence="3 4" id="KW-0802">TPR repeat</keyword>
<evidence type="ECO:0000256" key="4">
    <source>
        <dbReference type="HAMAP-Rule" id="MF_00994"/>
    </source>
</evidence>
<dbReference type="GO" id="GO:0046890">
    <property type="term" value="P:regulation of lipid biosynthetic process"/>
    <property type="evidence" value="ECO:0007669"/>
    <property type="project" value="UniProtKB-UniRule"/>
</dbReference>
<keyword evidence="4" id="KW-1003">Cell membrane</keyword>
<feature type="domain" description="LapB rubredoxin metal binding" evidence="5">
    <location>
        <begin position="357"/>
        <end position="381"/>
    </location>
</feature>
<dbReference type="AlphaFoldDB" id="A0A063Y3I5"/>
<dbReference type="InterPro" id="IPR038440">
    <property type="entry name" value="FimV_C_sf"/>
</dbReference>
<keyword evidence="6" id="KW-0346">Stress response</keyword>
<comment type="subcellular location">
    <subcellularLocation>
        <location evidence="4">Cell inner membrane</location>
        <topology evidence="4">Single-pass membrane protein</topology>
        <orientation evidence="4">Cytoplasmic side</orientation>
    </subcellularLocation>
</comment>
<dbReference type="GO" id="GO:0008653">
    <property type="term" value="P:lipopolysaccharide metabolic process"/>
    <property type="evidence" value="ECO:0007669"/>
    <property type="project" value="InterPro"/>
</dbReference>
<dbReference type="Pfam" id="PF13176">
    <property type="entry name" value="TPR_7"/>
    <property type="match status" value="1"/>
</dbReference>
<keyword evidence="7" id="KW-1185">Reference proteome</keyword>
<dbReference type="InterPro" id="IPR019734">
    <property type="entry name" value="TPR_rpt"/>
</dbReference>
<dbReference type="STRING" id="267850.ADINL_0517"/>
<sequence>MLEFALLLVPMVAAVAAGWLLGRFQRRPASPSHIPPGRDYYRGLHQLIHDKTDEAIESFIRALEINSDTIPAYLALADLFRRKGEYERAIELHQTLLARSDLIEEDFIRIQLSLAKDYQAVGLFDRAEGLLQSVITEHPRDEQRHTARRQLAKLYEIQQEWELALKTALKLPDSKRADVAHEMAQYACQLAEAVFDLPGPEAENWLKQALKLDPTCVRANLMLAEHRMQRHAWRGAIKHLKEVADQDPRMIPETLSKLSDCYRELGNLEAYSTYLDQCLAKHPSATAVVERAQQLAGKEGVAAAIHFMIPALKKHPSVAGFHYLLELQLQQGETESTRSLEVLRELTQQLTHTKPDYRCQQCGYESKTLYWQCPSCKSWNTTGVIQGLEGE</sequence>
<evidence type="ECO:0000259" key="5">
    <source>
        <dbReference type="Pfam" id="PF18073"/>
    </source>
</evidence>
<dbReference type="SMART" id="SM00028">
    <property type="entry name" value="TPR"/>
    <property type="match status" value="5"/>
</dbReference>
<dbReference type="PANTHER" id="PTHR45586:SF1">
    <property type="entry name" value="LIPOPOLYSACCHARIDE ASSEMBLY PROTEIN B"/>
    <property type="match status" value="1"/>
</dbReference>
<feature type="binding site" evidence="4">
    <location>
        <position position="359"/>
    </location>
    <ligand>
        <name>Fe cation</name>
        <dbReference type="ChEBI" id="CHEBI:24875"/>
    </ligand>
</feature>
<dbReference type="Pfam" id="PF18073">
    <property type="entry name" value="Zn_ribbon_LapB"/>
    <property type="match status" value="1"/>
</dbReference>
<keyword evidence="2 4" id="KW-0677">Repeat</keyword>
<dbReference type="InterPro" id="IPR041166">
    <property type="entry name" value="Rubredoxin_2"/>
</dbReference>